<accession>A0AA39QTT1</accession>
<proteinExistence type="inferred from homology"/>
<feature type="signal peptide" evidence="9">
    <location>
        <begin position="1"/>
        <end position="20"/>
    </location>
</feature>
<evidence type="ECO:0000256" key="9">
    <source>
        <dbReference type="SAM" id="SignalP"/>
    </source>
</evidence>
<evidence type="ECO:0000256" key="8">
    <source>
        <dbReference type="SAM" id="Phobius"/>
    </source>
</evidence>
<evidence type="ECO:0000256" key="4">
    <source>
        <dbReference type="ARBA" id="ARBA00022729"/>
    </source>
</evidence>
<protein>
    <recommendedName>
        <fullName evidence="14">Integral membrane protein</fullName>
    </recommendedName>
</protein>
<feature type="transmembrane region" description="Helical" evidence="8">
    <location>
        <begin position="187"/>
        <end position="207"/>
    </location>
</feature>
<evidence type="ECO:0000259" key="11">
    <source>
        <dbReference type="Pfam" id="PF21902"/>
    </source>
</evidence>
<dbReference type="GO" id="GO:0005794">
    <property type="term" value="C:Golgi apparatus"/>
    <property type="evidence" value="ECO:0007669"/>
    <property type="project" value="TreeGrafter"/>
</dbReference>
<dbReference type="PANTHER" id="PTHR21229:SF1">
    <property type="entry name" value="GH17801P"/>
    <property type="match status" value="1"/>
</dbReference>
<evidence type="ECO:0000256" key="1">
    <source>
        <dbReference type="ARBA" id="ARBA00004141"/>
    </source>
</evidence>
<dbReference type="GO" id="GO:0042147">
    <property type="term" value="P:retrograde transport, endosome to Golgi"/>
    <property type="evidence" value="ECO:0007669"/>
    <property type="project" value="TreeGrafter"/>
</dbReference>
<dbReference type="InterPro" id="IPR009637">
    <property type="entry name" value="GPR107/GPR108-like"/>
</dbReference>
<dbReference type="AlphaFoldDB" id="A0AA39QTT1"/>
<comment type="caution">
    <text evidence="12">The sequence shown here is derived from an EMBL/GenBank/DDBJ whole genome shotgun (WGS) entry which is preliminary data.</text>
</comment>
<dbReference type="Pfam" id="PF21902">
    <property type="entry name" value="PTM1-like_N"/>
    <property type="match status" value="1"/>
</dbReference>
<evidence type="ECO:0000256" key="6">
    <source>
        <dbReference type="ARBA" id="ARBA00023136"/>
    </source>
</evidence>
<comment type="similarity">
    <text evidence="2">Belongs to the LU7TM family.</text>
</comment>
<keyword evidence="5 8" id="KW-1133">Transmembrane helix</keyword>
<keyword evidence="4 9" id="KW-0732">Signal</keyword>
<feature type="domain" description="GOST seven transmembrane" evidence="10">
    <location>
        <begin position="183"/>
        <end position="435"/>
    </location>
</feature>
<feature type="transmembrane region" description="Helical" evidence="8">
    <location>
        <begin position="322"/>
        <end position="346"/>
    </location>
</feature>
<feature type="region of interest" description="Disordered" evidence="7">
    <location>
        <begin position="461"/>
        <end position="530"/>
    </location>
</feature>
<feature type="transmembrane region" description="Helical" evidence="8">
    <location>
        <begin position="367"/>
        <end position="387"/>
    </location>
</feature>
<dbReference type="Pfam" id="PF06814">
    <property type="entry name" value="GOST_TM"/>
    <property type="match status" value="1"/>
</dbReference>
<reference evidence="12" key="1">
    <citation type="submission" date="2023-03" db="EMBL/GenBank/DDBJ databases">
        <title>Complete genome of Cladonia borealis.</title>
        <authorList>
            <person name="Park H."/>
        </authorList>
    </citation>
    <scope>NUCLEOTIDE SEQUENCE</scope>
    <source>
        <strain evidence="12">ANT050790</strain>
    </source>
</reference>
<evidence type="ECO:0000256" key="5">
    <source>
        <dbReference type="ARBA" id="ARBA00022989"/>
    </source>
</evidence>
<dbReference type="InterPro" id="IPR053937">
    <property type="entry name" value="GOST_TM"/>
</dbReference>
<dbReference type="EMBL" id="JAFEKC020000022">
    <property type="protein sequence ID" value="KAK0507784.1"/>
    <property type="molecule type" value="Genomic_DNA"/>
</dbReference>
<keyword evidence="6 8" id="KW-0472">Membrane</keyword>
<dbReference type="PANTHER" id="PTHR21229">
    <property type="entry name" value="LUNG SEVEN TRANSMEMBRANE RECEPTOR"/>
    <property type="match status" value="1"/>
</dbReference>
<keyword evidence="13" id="KW-1185">Reference proteome</keyword>
<feature type="compositionally biased region" description="Basic and acidic residues" evidence="7">
    <location>
        <begin position="505"/>
        <end position="530"/>
    </location>
</feature>
<evidence type="ECO:0000313" key="12">
    <source>
        <dbReference type="EMBL" id="KAK0507784.1"/>
    </source>
</evidence>
<comment type="subcellular location">
    <subcellularLocation>
        <location evidence="1">Membrane</location>
        <topology evidence="1">Multi-pass membrane protein</topology>
    </subcellularLocation>
</comment>
<evidence type="ECO:0000256" key="3">
    <source>
        <dbReference type="ARBA" id="ARBA00022692"/>
    </source>
</evidence>
<evidence type="ECO:0000313" key="13">
    <source>
        <dbReference type="Proteomes" id="UP001166286"/>
    </source>
</evidence>
<dbReference type="GO" id="GO:0005829">
    <property type="term" value="C:cytosol"/>
    <property type="evidence" value="ECO:0007669"/>
    <property type="project" value="GOC"/>
</dbReference>
<dbReference type="GO" id="GO:0016020">
    <property type="term" value="C:membrane"/>
    <property type="evidence" value="ECO:0007669"/>
    <property type="project" value="UniProtKB-SubCell"/>
</dbReference>
<organism evidence="12 13">
    <name type="scientific">Cladonia borealis</name>
    <dbReference type="NCBI Taxonomy" id="184061"/>
    <lineage>
        <taxon>Eukaryota</taxon>
        <taxon>Fungi</taxon>
        <taxon>Dikarya</taxon>
        <taxon>Ascomycota</taxon>
        <taxon>Pezizomycotina</taxon>
        <taxon>Lecanoromycetes</taxon>
        <taxon>OSLEUM clade</taxon>
        <taxon>Lecanoromycetidae</taxon>
        <taxon>Lecanorales</taxon>
        <taxon>Lecanorineae</taxon>
        <taxon>Cladoniaceae</taxon>
        <taxon>Cladonia</taxon>
    </lineage>
</organism>
<feature type="transmembrane region" description="Helical" evidence="8">
    <location>
        <begin position="250"/>
        <end position="279"/>
    </location>
</feature>
<feature type="transmembrane region" description="Helical" evidence="8">
    <location>
        <begin position="291"/>
        <end position="310"/>
    </location>
</feature>
<dbReference type="Proteomes" id="UP001166286">
    <property type="component" value="Unassembled WGS sequence"/>
</dbReference>
<sequence>MKTCPEALLVLALFLFRVLAGEVQITQKEQDRQQCNGMYSKSAWGGDVDPFILTTFTKTDPEGDDDPLVSLVIFEWRDEDLVGRWPSEDSPKKVFICDDTSVKSGFCDESQIGEFVLSANVSEVAKNPVVTQSVHLKDPQPLNYPIKKTGYYCVGTFGFSAAEYKAVVEFRNAYGELQAAQIPKLPFYGALTIVYAVLGIFWAFLYVQNRHDILPVQNYITAILVFLIVEQLMTWGFYDYSNNHGNNLGAKAMMIIVAILNAGRNSFSFFLLLIVCMGYGVVKPSLGKTMWYVRILALCHFVFGVIYAVASLTITPDNAGPLVLLVILPLAATLTAFYVWTLNSLNLTMKDLLERKQSVKAMMYKKLWWCILGSIIVIFAFFFLNSFSFAGRRDPDFVPDHWKTRWFILDGWLNLVYLVDIAYVAYLWRPTANNRRFAMSDELAQDDEGFEIASFGGSLDEEDARSPDAGNDGAALSPVAPKPINEHHPVRQSLDGETIFAVGEDADKWSEDEESPRNSTERTRLTNGDK</sequence>
<evidence type="ECO:0008006" key="14">
    <source>
        <dbReference type="Google" id="ProtNLM"/>
    </source>
</evidence>
<name>A0AA39QTT1_9LECA</name>
<keyword evidence="3 8" id="KW-0812">Transmembrane</keyword>
<feature type="chain" id="PRO_5041385437" description="Integral membrane protein" evidence="9">
    <location>
        <begin position="21"/>
        <end position="530"/>
    </location>
</feature>
<evidence type="ECO:0000259" key="10">
    <source>
        <dbReference type="Pfam" id="PF06814"/>
    </source>
</evidence>
<feature type="transmembrane region" description="Helical" evidence="8">
    <location>
        <begin position="219"/>
        <end position="238"/>
    </location>
</feature>
<dbReference type="InterPro" id="IPR053938">
    <property type="entry name" value="PTM1-like_N"/>
</dbReference>
<evidence type="ECO:0000256" key="2">
    <source>
        <dbReference type="ARBA" id="ARBA00007883"/>
    </source>
</evidence>
<evidence type="ECO:0000256" key="7">
    <source>
        <dbReference type="SAM" id="MobiDB-lite"/>
    </source>
</evidence>
<gene>
    <name evidence="12" type="ORF">JMJ35_009673</name>
</gene>
<feature type="transmembrane region" description="Helical" evidence="8">
    <location>
        <begin position="407"/>
        <end position="428"/>
    </location>
</feature>
<feature type="domain" description="PTM1-like N-terminal" evidence="11">
    <location>
        <begin position="32"/>
        <end position="172"/>
    </location>
</feature>